<dbReference type="AlphaFoldDB" id="A0A679JNB3"/>
<geneLocation type="plasmid" evidence="4">
    <name>1</name>
</geneLocation>
<sequence>MRRVAALAGLALTAFAGTAQAQGYGRGGTPGEFDFYVLALSWSPTYCETAGRRDADGQCRPGRGLGFVVHGLWPQYTRGYPSDCSSVERSPTRQAMDVAGEVYPSEGLARHEWRKHGTCSGLDPMSYFKAAAQAREAVTIPAGFVKPDSDTRIAPVDIARQFVAANRGLRPDMMSVTCTRGELQEVRICFTKDLRSFAPCPEVARQNCRAGEIAIDASR</sequence>
<gene>
    <name evidence="4" type="ORF">MBLL_00973</name>
</gene>
<dbReference type="InterPro" id="IPR001568">
    <property type="entry name" value="RNase_T2-like"/>
</dbReference>
<reference evidence="4" key="1">
    <citation type="submission" date="2019-12" db="EMBL/GenBank/DDBJ databases">
        <authorList>
            <person name="Cremers G."/>
        </authorList>
    </citation>
    <scope>NUCLEOTIDE SEQUENCE</scope>
    <source>
        <strain evidence="4">Mbul2</strain>
        <plasmid evidence="4">1</plasmid>
    </source>
</reference>
<dbReference type="GO" id="GO:0033897">
    <property type="term" value="F:ribonuclease T2 activity"/>
    <property type="evidence" value="ECO:0007669"/>
    <property type="project" value="InterPro"/>
</dbReference>
<dbReference type="CDD" id="cd01062">
    <property type="entry name" value="RNase_T2_prok"/>
    <property type="match status" value="1"/>
</dbReference>
<protein>
    <submittedName>
        <fullName evidence="4">Ribonuclease</fullName>
        <ecNumber evidence="4">3.1.27.-</ecNumber>
    </submittedName>
</protein>
<dbReference type="PROSITE" id="PS00531">
    <property type="entry name" value="RNASE_T2_2"/>
    <property type="match status" value="1"/>
</dbReference>
<keyword evidence="4" id="KW-0378">Hydrolase</keyword>
<dbReference type="InterPro" id="IPR033130">
    <property type="entry name" value="RNase_T2_His_AS_2"/>
</dbReference>
<keyword evidence="4" id="KW-0614">Plasmid</keyword>
<dbReference type="EC" id="3.1.27.-" evidence="4"/>
<dbReference type="InterPro" id="IPR036430">
    <property type="entry name" value="RNase_T2-like_sf"/>
</dbReference>
<dbReference type="Pfam" id="PF00445">
    <property type="entry name" value="Ribonuclease_T2"/>
    <property type="match status" value="1"/>
</dbReference>
<dbReference type="GO" id="GO:0006401">
    <property type="term" value="P:RNA catabolic process"/>
    <property type="evidence" value="ECO:0007669"/>
    <property type="project" value="TreeGrafter"/>
</dbReference>
<comment type="similarity">
    <text evidence="1 2">Belongs to the RNase T2 family.</text>
</comment>
<name>A0A679JNB3_9HYPH</name>
<dbReference type="PROSITE" id="PS00530">
    <property type="entry name" value="RNASE_T2_1"/>
    <property type="match status" value="1"/>
</dbReference>
<evidence type="ECO:0000313" key="4">
    <source>
        <dbReference type="EMBL" id="CAA2138092.1"/>
    </source>
</evidence>
<evidence type="ECO:0000256" key="3">
    <source>
        <dbReference type="SAM" id="SignalP"/>
    </source>
</evidence>
<accession>A0A679JNB3</accession>
<dbReference type="GO" id="GO:0016787">
    <property type="term" value="F:hydrolase activity"/>
    <property type="evidence" value="ECO:0007669"/>
    <property type="project" value="UniProtKB-KW"/>
</dbReference>
<dbReference type="InterPro" id="IPR018188">
    <property type="entry name" value="RNase_T2_His_AS_1"/>
</dbReference>
<dbReference type="RefSeq" id="WP_339159582.1">
    <property type="nucleotide sequence ID" value="NZ_LR743510.1"/>
</dbReference>
<dbReference type="SUPFAM" id="SSF55895">
    <property type="entry name" value="Ribonuclease Rh-like"/>
    <property type="match status" value="1"/>
</dbReference>
<dbReference type="InterPro" id="IPR039378">
    <property type="entry name" value="RNase_T2_prok"/>
</dbReference>
<keyword evidence="3" id="KW-0732">Signal</keyword>
<proteinExistence type="inferred from homology"/>
<dbReference type="GO" id="GO:0003723">
    <property type="term" value="F:RNA binding"/>
    <property type="evidence" value="ECO:0007669"/>
    <property type="project" value="InterPro"/>
</dbReference>
<dbReference type="PANTHER" id="PTHR11240:SF22">
    <property type="entry name" value="RIBONUCLEASE T2"/>
    <property type="match status" value="1"/>
</dbReference>
<evidence type="ECO:0000256" key="1">
    <source>
        <dbReference type="ARBA" id="ARBA00007469"/>
    </source>
</evidence>
<organism evidence="4">
    <name type="scientific">Methylobacterium bullatum</name>
    <dbReference type="NCBI Taxonomy" id="570505"/>
    <lineage>
        <taxon>Bacteria</taxon>
        <taxon>Pseudomonadati</taxon>
        <taxon>Pseudomonadota</taxon>
        <taxon>Alphaproteobacteria</taxon>
        <taxon>Hyphomicrobiales</taxon>
        <taxon>Methylobacteriaceae</taxon>
        <taxon>Methylobacterium</taxon>
    </lineage>
</organism>
<evidence type="ECO:0000256" key="2">
    <source>
        <dbReference type="RuleBase" id="RU004328"/>
    </source>
</evidence>
<feature type="chain" id="PRO_5025685328" evidence="3">
    <location>
        <begin position="22"/>
        <end position="219"/>
    </location>
</feature>
<dbReference type="PANTHER" id="PTHR11240">
    <property type="entry name" value="RIBONUCLEASE T2"/>
    <property type="match status" value="1"/>
</dbReference>
<dbReference type="Gene3D" id="3.90.730.10">
    <property type="entry name" value="Ribonuclease T2-like"/>
    <property type="match status" value="1"/>
</dbReference>
<dbReference type="EMBL" id="LR743510">
    <property type="protein sequence ID" value="CAA2138092.1"/>
    <property type="molecule type" value="Genomic_DNA"/>
</dbReference>
<feature type="signal peptide" evidence="3">
    <location>
        <begin position="1"/>
        <end position="21"/>
    </location>
</feature>